<dbReference type="GO" id="GO:0004725">
    <property type="term" value="F:protein tyrosine phosphatase activity"/>
    <property type="evidence" value="ECO:0007669"/>
    <property type="project" value="TreeGrafter"/>
</dbReference>
<dbReference type="EMBL" id="CAJFCW020000003">
    <property type="protein sequence ID" value="CAG9108494.1"/>
    <property type="molecule type" value="Genomic_DNA"/>
</dbReference>
<evidence type="ECO:0000259" key="6">
    <source>
        <dbReference type="PROSITE" id="PS50054"/>
    </source>
</evidence>
<keyword evidence="3" id="KW-0904">Protein phosphatase</keyword>
<dbReference type="PROSITE" id="PS50054">
    <property type="entry name" value="TYR_PHOSPHATASE_DUAL"/>
    <property type="match status" value="1"/>
</dbReference>
<protein>
    <recommendedName>
        <fullName evidence="10">Protein-serine/threonine phosphatase</fullName>
    </recommendedName>
</protein>
<dbReference type="SMART" id="SM00195">
    <property type="entry name" value="DSPc"/>
    <property type="match status" value="1"/>
</dbReference>
<dbReference type="GO" id="GO:0007165">
    <property type="term" value="P:signal transduction"/>
    <property type="evidence" value="ECO:0007669"/>
    <property type="project" value="TreeGrafter"/>
</dbReference>
<dbReference type="Pfam" id="PF00782">
    <property type="entry name" value="DSPc"/>
    <property type="match status" value="1"/>
</dbReference>
<evidence type="ECO:0000313" key="8">
    <source>
        <dbReference type="EMBL" id="CAD5217787.1"/>
    </source>
</evidence>
<evidence type="ECO:0000256" key="4">
    <source>
        <dbReference type="ARBA" id="ARBA00047761"/>
    </source>
</evidence>
<dbReference type="AlphaFoldDB" id="A0A811KQ47"/>
<dbReference type="GO" id="GO:0004722">
    <property type="term" value="F:protein serine/threonine phosphatase activity"/>
    <property type="evidence" value="ECO:0007669"/>
    <property type="project" value="UniProtKB-EC"/>
</dbReference>
<dbReference type="PROSITE" id="PS50056">
    <property type="entry name" value="TYR_PHOSPHATASE_2"/>
    <property type="match status" value="1"/>
</dbReference>
<comment type="catalytic activity">
    <reaction evidence="5">
        <text>O-phospho-L-threonyl-[protein] + H2O = L-threonyl-[protein] + phosphate</text>
        <dbReference type="Rhea" id="RHEA:47004"/>
        <dbReference type="Rhea" id="RHEA-COMP:11060"/>
        <dbReference type="Rhea" id="RHEA-COMP:11605"/>
        <dbReference type="ChEBI" id="CHEBI:15377"/>
        <dbReference type="ChEBI" id="CHEBI:30013"/>
        <dbReference type="ChEBI" id="CHEBI:43474"/>
        <dbReference type="ChEBI" id="CHEBI:61977"/>
        <dbReference type="EC" id="3.1.3.16"/>
    </reaction>
</comment>
<gene>
    <name evidence="8" type="ORF">BOKJ2_LOCUS7267</name>
</gene>
<evidence type="ECO:0000256" key="2">
    <source>
        <dbReference type="ARBA" id="ARBA00022801"/>
    </source>
</evidence>
<reference evidence="8" key="1">
    <citation type="submission" date="2020-09" db="EMBL/GenBank/DDBJ databases">
        <authorList>
            <person name="Kikuchi T."/>
        </authorList>
    </citation>
    <scope>NUCLEOTIDE SEQUENCE</scope>
    <source>
        <strain evidence="8">SH1</strain>
    </source>
</reference>
<sequence>MNEILSGIYIGGISAATDELLLKKCNIEAVVSVLNEFYRQPVAVKHKLKLSVDDMPFYPIHRSFEKAVKFIYEHHVQKCSILVHCFMGVSRSVTIMLAYIVTVLDVDVNSALRYVKHKRFCAEPNFGFLEQLHDYVKQDRKAIQSELIKMHGDIKFYKVKEMTETYIKNNF</sequence>
<dbReference type="PANTHER" id="PTHR45948:SF2">
    <property type="entry name" value="DUAL SPECIFICITY PROTEIN PHOSPHATASE"/>
    <property type="match status" value="1"/>
</dbReference>
<accession>A0A811KQ47</accession>
<dbReference type="InterPro" id="IPR020422">
    <property type="entry name" value="TYR_PHOSPHATASE_DUAL_dom"/>
</dbReference>
<evidence type="ECO:0008006" key="10">
    <source>
        <dbReference type="Google" id="ProtNLM"/>
    </source>
</evidence>
<dbReference type="InterPro" id="IPR003595">
    <property type="entry name" value="Tyr_Pase_cat"/>
</dbReference>
<evidence type="ECO:0000256" key="1">
    <source>
        <dbReference type="ARBA" id="ARBA00008601"/>
    </source>
</evidence>
<evidence type="ECO:0000259" key="7">
    <source>
        <dbReference type="PROSITE" id="PS50056"/>
    </source>
</evidence>
<dbReference type="GO" id="GO:0005829">
    <property type="term" value="C:cytosol"/>
    <property type="evidence" value="ECO:0007669"/>
    <property type="project" value="TreeGrafter"/>
</dbReference>
<dbReference type="CDD" id="cd14498">
    <property type="entry name" value="DSP"/>
    <property type="match status" value="1"/>
</dbReference>
<dbReference type="SUPFAM" id="SSF52799">
    <property type="entry name" value="(Phosphotyrosine protein) phosphatases II"/>
    <property type="match status" value="1"/>
</dbReference>
<proteinExistence type="inferred from homology"/>
<keyword evidence="9" id="KW-1185">Reference proteome</keyword>
<keyword evidence="2" id="KW-0378">Hydrolase</keyword>
<dbReference type="OrthoDB" id="9979246at2759"/>
<dbReference type="InterPro" id="IPR029021">
    <property type="entry name" value="Prot-tyrosine_phosphatase-like"/>
</dbReference>
<dbReference type="Proteomes" id="UP000783686">
    <property type="component" value="Unassembled WGS sequence"/>
</dbReference>
<organism evidence="8 9">
    <name type="scientific">Bursaphelenchus okinawaensis</name>
    <dbReference type="NCBI Taxonomy" id="465554"/>
    <lineage>
        <taxon>Eukaryota</taxon>
        <taxon>Metazoa</taxon>
        <taxon>Ecdysozoa</taxon>
        <taxon>Nematoda</taxon>
        <taxon>Chromadorea</taxon>
        <taxon>Rhabditida</taxon>
        <taxon>Tylenchina</taxon>
        <taxon>Tylenchomorpha</taxon>
        <taxon>Aphelenchoidea</taxon>
        <taxon>Aphelenchoididae</taxon>
        <taxon>Bursaphelenchus</taxon>
    </lineage>
</organism>
<feature type="domain" description="Tyrosine-protein phosphatase" evidence="6">
    <location>
        <begin position="1"/>
        <end position="141"/>
    </location>
</feature>
<name>A0A811KQ47_9BILA</name>
<evidence type="ECO:0000256" key="5">
    <source>
        <dbReference type="ARBA" id="ARBA00048336"/>
    </source>
</evidence>
<evidence type="ECO:0000256" key="3">
    <source>
        <dbReference type="ARBA" id="ARBA00022912"/>
    </source>
</evidence>
<evidence type="ECO:0000313" key="9">
    <source>
        <dbReference type="Proteomes" id="UP000614601"/>
    </source>
</evidence>
<comment type="caution">
    <text evidence="8">The sequence shown here is derived from an EMBL/GenBank/DDBJ whole genome shotgun (WGS) entry which is preliminary data.</text>
</comment>
<dbReference type="Gene3D" id="3.90.190.10">
    <property type="entry name" value="Protein tyrosine phosphatase superfamily"/>
    <property type="match status" value="1"/>
</dbReference>
<dbReference type="PANTHER" id="PTHR45948">
    <property type="entry name" value="DUAL SPECIFICITY PROTEIN PHOSPHATASE DDB_G0269404-RELATED"/>
    <property type="match status" value="1"/>
</dbReference>
<dbReference type="InterPro" id="IPR000340">
    <property type="entry name" value="Dual-sp_phosphatase_cat-dom"/>
</dbReference>
<feature type="domain" description="Tyrosine specific protein phosphatases" evidence="7">
    <location>
        <begin position="62"/>
        <end position="119"/>
    </location>
</feature>
<dbReference type="Proteomes" id="UP000614601">
    <property type="component" value="Unassembled WGS sequence"/>
</dbReference>
<dbReference type="EMBL" id="CAJFDH010000003">
    <property type="protein sequence ID" value="CAD5217787.1"/>
    <property type="molecule type" value="Genomic_DNA"/>
</dbReference>
<comment type="similarity">
    <text evidence="1">Belongs to the protein-tyrosine phosphatase family. Non-receptor class dual specificity subfamily.</text>
</comment>
<dbReference type="SMART" id="SM00404">
    <property type="entry name" value="PTPc_motif"/>
    <property type="match status" value="1"/>
</dbReference>
<comment type="catalytic activity">
    <reaction evidence="4">
        <text>O-phospho-L-seryl-[protein] + H2O = L-seryl-[protein] + phosphate</text>
        <dbReference type="Rhea" id="RHEA:20629"/>
        <dbReference type="Rhea" id="RHEA-COMP:9863"/>
        <dbReference type="Rhea" id="RHEA-COMP:11604"/>
        <dbReference type="ChEBI" id="CHEBI:15377"/>
        <dbReference type="ChEBI" id="CHEBI:29999"/>
        <dbReference type="ChEBI" id="CHEBI:43474"/>
        <dbReference type="ChEBI" id="CHEBI:83421"/>
        <dbReference type="EC" id="3.1.3.16"/>
    </reaction>
</comment>
<dbReference type="InterPro" id="IPR000387">
    <property type="entry name" value="Tyr_Pase_dom"/>
</dbReference>